<dbReference type="InterPro" id="IPR031893">
    <property type="entry name" value="Phage_tail_APC"/>
</dbReference>
<comment type="caution">
    <text evidence="2">The sequence shown here is derived from an EMBL/GenBank/DDBJ whole genome shotgun (WGS) entry which is preliminary data.</text>
</comment>
<feature type="domain" description="Phage tail assembly chaperone-like" evidence="1">
    <location>
        <begin position="15"/>
        <end position="72"/>
    </location>
</feature>
<reference evidence="3" key="1">
    <citation type="submission" date="2019-07" db="EMBL/GenBank/DDBJ databases">
        <title>Shewanella sp. YLB-08 draft genomic sequence.</title>
        <authorList>
            <person name="Yu L."/>
        </authorList>
    </citation>
    <scope>NUCLEOTIDE SEQUENCE [LARGE SCALE GENOMIC DNA]</scope>
    <source>
        <strain evidence="3">JCM 20706</strain>
    </source>
</reference>
<name>A0A553JM91_SHEHA</name>
<dbReference type="Pfam" id="PF16778">
    <property type="entry name" value="Phage_tail_APC"/>
    <property type="match status" value="1"/>
</dbReference>
<accession>A0A553JM91</accession>
<dbReference type="EMBL" id="VKGK01000018">
    <property type="protein sequence ID" value="TRY13568.1"/>
    <property type="molecule type" value="Genomic_DNA"/>
</dbReference>
<dbReference type="RefSeq" id="WP_144041014.1">
    <property type="nucleotide sequence ID" value="NZ_BMPL01000011.1"/>
</dbReference>
<keyword evidence="3" id="KW-1185">Reference proteome</keyword>
<evidence type="ECO:0000313" key="2">
    <source>
        <dbReference type="EMBL" id="TRY13568.1"/>
    </source>
</evidence>
<organism evidence="2 3">
    <name type="scientific">Shewanella hanedai</name>
    <name type="common">Alteromonas hanedai</name>
    <dbReference type="NCBI Taxonomy" id="25"/>
    <lineage>
        <taxon>Bacteria</taxon>
        <taxon>Pseudomonadati</taxon>
        <taxon>Pseudomonadota</taxon>
        <taxon>Gammaproteobacteria</taxon>
        <taxon>Alteromonadales</taxon>
        <taxon>Shewanellaceae</taxon>
        <taxon>Shewanella</taxon>
    </lineage>
</organism>
<dbReference type="OrthoDB" id="1685143at2"/>
<sequence length="72" mass="8465">MEIPAEELIKMKWFSVRSLRDKLIVGTDYTQVRDSPLNEEKIQEFSTYRQALRDLPASTDNPDEIVWPVKPE</sequence>
<evidence type="ECO:0000259" key="1">
    <source>
        <dbReference type="Pfam" id="PF16778"/>
    </source>
</evidence>
<dbReference type="AlphaFoldDB" id="A0A553JM91"/>
<evidence type="ECO:0000313" key="3">
    <source>
        <dbReference type="Proteomes" id="UP000318126"/>
    </source>
</evidence>
<protein>
    <recommendedName>
        <fullName evidence="1">Phage tail assembly chaperone-like domain-containing protein</fullName>
    </recommendedName>
</protein>
<dbReference type="Proteomes" id="UP000318126">
    <property type="component" value="Unassembled WGS sequence"/>
</dbReference>
<proteinExistence type="predicted"/>
<dbReference type="Gene3D" id="6.10.140.1310">
    <property type="match status" value="1"/>
</dbReference>
<gene>
    <name evidence="2" type="ORF">FN961_15130</name>
</gene>